<evidence type="ECO:0000259" key="1">
    <source>
        <dbReference type="Pfam" id="PF13175"/>
    </source>
</evidence>
<dbReference type="Pfam" id="PF13175">
    <property type="entry name" value="AAA_15"/>
    <property type="match status" value="1"/>
</dbReference>
<comment type="caution">
    <text evidence="2">The sequence shown here is derived from an EMBL/GenBank/DDBJ whole genome shotgun (WGS) entry which is preliminary data.</text>
</comment>
<dbReference type="Gene3D" id="3.40.50.300">
    <property type="entry name" value="P-loop containing nucleotide triphosphate hydrolases"/>
    <property type="match status" value="1"/>
</dbReference>
<organism evidence="2 3">
    <name type="scientific">Faecalibacterium prausnitzii</name>
    <dbReference type="NCBI Taxonomy" id="853"/>
    <lineage>
        <taxon>Bacteria</taxon>
        <taxon>Bacillati</taxon>
        <taxon>Bacillota</taxon>
        <taxon>Clostridia</taxon>
        <taxon>Eubacteriales</taxon>
        <taxon>Oscillospiraceae</taxon>
        <taxon>Faecalibacterium</taxon>
    </lineage>
</organism>
<dbReference type="InterPro" id="IPR027417">
    <property type="entry name" value="P-loop_NTPase"/>
</dbReference>
<gene>
    <name evidence="2" type="ORF">CGS59_10295</name>
</gene>
<accession>A0A2A7AVT1</accession>
<dbReference type="EMBL" id="NMTZ01000026">
    <property type="protein sequence ID" value="PDX83275.1"/>
    <property type="molecule type" value="Genomic_DNA"/>
</dbReference>
<dbReference type="Proteomes" id="UP000220480">
    <property type="component" value="Unassembled WGS sequence"/>
</dbReference>
<protein>
    <recommendedName>
        <fullName evidence="1">Endonuclease GajA/Old nuclease/RecF-like AAA domain-containing protein</fullName>
    </recommendedName>
</protein>
<sequence>MLKSAYKSIENVAQNAKGELMNHTIHIKKLGPINECTLEIKQFNVFTGPQSNGKSTVAKAIYYCRSIKQDILNIMMQGGPSKVFLDKTDWKGAMQARMKDKFLQIFGTSWIMPSDMVMDYIYGDKKMFLHVSLTEDYEHPGHNYVNIQFSEGFLELFETLDDTVFLDPYAFKKGHWEEVLTKALHDPYETVFIPAGRNLITILSEQMNYIFTSLEGSQLRQIDYVTKRYIETILKLKPLFGRGLAGYIDDVISSGDSEAAKKFKPNRPAIKLLCEKATEILGGSYRYVDGEERLYLDERKYIKINFTSSGQQEIIWVFNLLFYYLIEDKRVFLILEEPESHLYPSSQRSVGELLGLFLNDEKNAELITTHSPYLLGTFNYMLQAGQSKGNAAEKIKQKLRKRYWLNPKQVSASYIRDGSIEDALDRDDELALIKNELIDQASIEINDMSDFIIDKNFEDLDNDEHQ</sequence>
<dbReference type="SUPFAM" id="SSF52540">
    <property type="entry name" value="P-loop containing nucleoside triphosphate hydrolases"/>
    <property type="match status" value="1"/>
</dbReference>
<evidence type="ECO:0000313" key="2">
    <source>
        <dbReference type="EMBL" id="PDX83275.1"/>
    </source>
</evidence>
<dbReference type="InterPro" id="IPR051396">
    <property type="entry name" value="Bact_Antivir_Def_Nuclease"/>
</dbReference>
<dbReference type="PANTHER" id="PTHR43581:SF4">
    <property type="entry name" value="ATP_GTP PHOSPHATASE"/>
    <property type="match status" value="1"/>
</dbReference>
<evidence type="ECO:0000313" key="3">
    <source>
        <dbReference type="Proteomes" id="UP000220480"/>
    </source>
</evidence>
<feature type="domain" description="Endonuclease GajA/Old nuclease/RecF-like AAA" evidence="1">
    <location>
        <begin position="187"/>
        <end position="374"/>
    </location>
</feature>
<dbReference type="OrthoDB" id="308933at2"/>
<dbReference type="AlphaFoldDB" id="A0A2A7AVT1"/>
<reference evidence="2 3" key="1">
    <citation type="journal article" date="2017" name="Front. Microbiol.">
        <title>New Insights into the Diversity of the Genus Faecalibacterium.</title>
        <authorList>
            <person name="Benevides L."/>
            <person name="Burman S."/>
            <person name="Martin R."/>
            <person name="Robert V."/>
            <person name="Thomas M."/>
            <person name="Miquel S."/>
            <person name="Chain F."/>
            <person name="Sokol H."/>
            <person name="Bermudez-Humaran L.G."/>
            <person name="Morrison M."/>
            <person name="Langella P."/>
            <person name="Azevedo V.A."/>
            <person name="Chatel J.M."/>
            <person name="Soares S."/>
        </authorList>
    </citation>
    <scope>NUCLEOTIDE SEQUENCE [LARGE SCALE GENOMIC DNA]</scope>
    <source>
        <strain evidence="2 3">CNCM I 4644</strain>
    </source>
</reference>
<dbReference type="PANTHER" id="PTHR43581">
    <property type="entry name" value="ATP/GTP PHOSPHATASE"/>
    <property type="match status" value="1"/>
</dbReference>
<dbReference type="InterPro" id="IPR041685">
    <property type="entry name" value="AAA_GajA/Old/RecF-like"/>
</dbReference>
<proteinExistence type="predicted"/>
<name>A0A2A7AVT1_9FIRM</name>